<organism evidence="4 5">
    <name type="scientific">Candidatus Olsenella stercoravium</name>
    <dbReference type="NCBI Taxonomy" id="2838713"/>
    <lineage>
        <taxon>Bacteria</taxon>
        <taxon>Bacillati</taxon>
        <taxon>Actinomycetota</taxon>
        <taxon>Coriobacteriia</taxon>
        <taxon>Coriobacteriales</taxon>
        <taxon>Atopobiaceae</taxon>
        <taxon>Olsenella</taxon>
    </lineage>
</organism>
<name>A0A9D2DKV7_9ACTN</name>
<dbReference type="InterPro" id="IPR032485">
    <property type="entry name" value="LRP1-like_beta_prop"/>
</dbReference>
<evidence type="ECO:0000313" key="5">
    <source>
        <dbReference type="Proteomes" id="UP000824029"/>
    </source>
</evidence>
<reference evidence="4" key="1">
    <citation type="journal article" date="2021" name="PeerJ">
        <title>Extensive microbial diversity within the chicken gut microbiome revealed by metagenomics and culture.</title>
        <authorList>
            <person name="Gilroy R."/>
            <person name="Ravi A."/>
            <person name="Getino M."/>
            <person name="Pursley I."/>
            <person name="Horton D.L."/>
            <person name="Alikhan N.F."/>
            <person name="Baker D."/>
            <person name="Gharbi K."/>
            <person name="Hall N."/>
            <person name="Watson M."/>
            <person name="Adriaenssens E.M."/>
            <person name="Foster-Nyarko E."/>
            <person name="Jarju S."/>
            <person name="Secka A."/>
            <person name="Antonio M."/>
            <person name="Oren A."/>
            <person name="Chaudhuri R.R."/>
            <person name="La Ragione R."/>
            <person name="Hildebrand F."/>
            <person name="Pallen M.J."/>
        </authorList>
    </citation>
    <scope>NUCLEOTIDE SEQUENCE</scope>
    <source>
        <strain evidence="4">ChiHecolR3B27-1887</strain>
    </source>
</reference>
<feature type="transmembrane region" description="Helical" evidence="1">
    <location>
        <begin position="46"/>
        <end position="69"/>
    </location>
</feature>
<dbReference type="Proteomes" id="UP000824029">
    <property type="component" value="Unassembled WGS sequence"/>
</dbReference>
<feature type="domain" description="Prolow-density lipoprotein receptor-related protein 1-like beta-propeller" evidence="3">
    <location>
        <begin position="101"/>
        <end position="307"/>
    </location>
</feature>
<protein>
    <submittedName>
        <fullName evidence="4">DUF5050 domain-containing protein</fullName>
    </submittedName>
</protein>
<evidence type="ECO:0000256" key="1">
    <source>
        <dbReference type="SAM" id="Phobius"/>
    </source>
</evidence>
<dbReference type="Pfam" id="PF13240">
    <property type="entry name" value="Zn_Ribbon_1"/>
    <property type="match status" value="1"/>
</dbReference>
<dbReference type="AlphaFoldDB" id="A0A9D2DKV7"/>
<gene>
    <name evidence="4" type="ORF">IAA22_08200</name>
</gene>
<keyword evidence="1" id="KW-0472">Membrane</keyword>
<reference evidence="4" key="2">
    <citation type="submission" date="2021-04" db="EMBL/GenBank/DDBJ databases">
        <authorList>
            <person name="Gilroy R."/>
        </authorList>
    </citation>
    <scope>NUCLEOTIDE SEQUENCE</scope>
    <source>
        <strain evidence="4">ChiHecolR3B27-1887</strain>
    </source>
</reference>
<dbReference type="Pfam" id="PF16472">
    <property type="entry name" value="DUF5050"/>
    <property type="match status" value="1"/>
</dbReference>
<dbReference type="EMBL" id="DXBZ01000163">
    <property type="protein sequence ID" value="HIZ19071.1"/>
    <property type="molecule type" value="Genomic_DNA"/>
</dbReference>
<keyword evidence="1" id="KW-0812">Transmembrane</keyword>
<evidence type="ECO:0000259" key="3">
    <source>
        <dbReference type="Pfam" id="PF16472"/>
    </source>
</evidence>
<evidence type="ECO:0000259" key="2">
    <source>
        <dbReference type="Pfam" id="PF13240"/>
    </source>
</evidence>
<keyword evidence="1" id="KW-1133">Transmembrane helix</keyword>
<comment type="caution">
    <text evidence="4">The sequence shown here is derived from an EMBL/GenBank/DDBJ whole genome shotgun (WGS) entry which is preliminary data.</text>
</comment>
<proteinExistence type="predicted"/>
<accession>A0A9D2DKV7</accession>
<dbReference type="Gene3D" id="2.120.10.30">
    <property type="entry name" value="TolB, C-terminal domain"/>
    <property type="match status" value="1"/>
</dbReference>
<dbReference type="InterPro" id="IPR026870">
    <property type="entry name" value="Zinc_ribbon_dom"/>
</dbReference>
<feature type="domain" description="Zinc-ribbon" evidence="2">
    <location>
        <begin position="2"/>
        <end position="23"/>
    </location>
</feature>
<sequence>MFCSKCGEKNPDGARFCARCGAAIAAAGPVSGPVPAPPRRRSRVPLVTACAVAAVAVVVAAALVLPGLLGGGRAAQERQASNAALSYGRGVVSSGDYDYLYSTSVGGICRVKNDGSAVELIRPIDSSTYWVPALAVDGDTVFFVLDDFTDDGGASELRSVRADGSEEKLVTTSSAFGGGSQTISQLCVYDHKVYVTSTVNGSTQVYTMGADGSGLKMIFNQSNASSPLVLSDAVYYVANFDSSYTLMAWDSGTNQVRTLYSGAGASAGALCMAGGRLVYTEYPSSGNMSVVSISTDGQDRRVLWANMSDDAYGHVAAASNDAVYLVFYVPGSYEAWNLLRVPLDGSDVQTVAQNLTYYNPTVCDMGGRLVICENGGDISGANMRVMSMSYDGTSQVTYPLG</sequence>
<evidence type="ECO:0000313" key="4">
    <source>
        <dbReference type="EMBL" id="HIZ19071.1"/>
    </source>
</evidence>
<dbReference type="SUPFAM" id="SSF69304">
    <property type="entry name" value="Tricorn protease N-terminal domain"/>
    <property type="match status" value="1"/>
</dbReference>
<dbReference type="InterPro" id="IPR011042">
    <property type="entry name" value="6-blade_b-propeller_TolB-like"/>
</dbReference>